<dbReference type="Proteomes" id="UP000317951">
    <property type="component" value="Unassembled WGS sequence"/>
</dbReference>
<name>A0A5C5QGV8_9PSED</name>
<reference evidence="2 4" key="2">
    <citation type="submission" date="2019-06" db="EMBL/GenBank/DDBJ databases">
        <title>Pseudomonas bimorpha sp. nov. isolated from bovine raw milk and skim milk concentrate.</title>
        <authorList>
            <person name="Hofmann K."/>
            <person name="Huptas C."/>
            <person name="Doll E."/>
            <person name="Scherer S."/>
            <person name="Wenning M."/>
        </authorList>
    </citation>
    <scope>NUCLEOTIDE SEQUENCE [LARGE SCALE GENOMIC DNA]</scope>
    <source>
        <strain evidence="2 4">DSM 17835</strain>
    </source>
</reference>
<sequence>MTDQCITPHELDLKKLWDSTCELSACKRVTSHDGRNPKTTIVVPILTCRCLWKRFQKEAEEWIAPGGVLIADPLARNRRINAAYAQLWLADNRFQWAGLAAFASKQVGCGLLHATKLQEGIAMEKEAHRKLRETPSETLYEGFGFKFSRIDPKVWEDVEKARSENPLPTTDITLGDNQRSLVQAQLDYVYEMLALGNTALFLDVYPLHRFFMVRGVKEMEECLRTRNMLKDEVIWPIADRVEFGGFQQEILETFTYIDHGDIGESVRTMARHEQINILQPALYDVERFALLMRGTQAGDVVSFVTGLFSGIPEKIQLTLASQCKASDDREISFSRNPIANLADKDQRMEFVVRAANQFDTLLKKPSTYSQLKASITEIARGEGIN</sequence>
<evidence type="ECO:0000313" key="1">
    <source>
        <dbReference type="EMBL" id="SDG27553.1"/>
    </source>
</evidence>
<dbReference type="EMBL" id="LT629689">
    <property type="protein sequence ID" value="SDG27553.1"/>
    <property type="molecule type" value="Genomic_DNA"/>
</dbReference>
<evidence type="ECO:0000313" key="2">
    <source>
        <dbReference type="EMBL" id="TWS04508.1"/>
    </source>
</evidence>
<organism evidence="2 4">
    <name type="scientific">Pseudomonas extremaustralis</name>
    <dbReference type="NCBI Taxonomy" id="359110"/>
    <lineage>
        <taxon>Bacteria</taxon>
        <taxon>Pseudomonadati</taxon>
        <taxon>Pseudomonadota</taxon>
        <taxon>Gammaproteobacteria</taxon>
        <taxon>Pseudomonadales</taxon>
        <taxon>Pseudomonadaceae</taxon>
        <taxon>Pseudomonas</taxon>
    </lineage>
</organism>
<dbReference type="GeneID" id="78556801"/>
<evidence type="ECO:0000313" key="3">
    <source>
        <dbReference type="Proteomes" id="UP000182858"/>
    </source>
</evidence>
<evidence type="ECO:0000313" key="4">
    <source>
        <dbReference type="Proteomes" id="UP000317951"/>
    </source>
</evidence>
<dbReference type="Proteomes" id="UP000182858">
    <property type="component" value="Chromosome I"/>
</dbReference>
<gene>
    <name evidence="2" type="ORF">FIV36_11270</name>
    <name evidence="1" type="ORF">SAMN05216591_5495</name>
</gene>
<dbReference type="EMBL" id="VFET01000008">
    <property type="protein sequence ID" value="TWS04508.1"/>
    <property type="molecule type" value="Genomic_DNA"/>
</dbReference>
<protein>
    <submittedName>
        <fullName evidence="2">Uncharacterized protein</fullName>
    </submittedName>
</protein>
<dbReference type="Pfam" id="PF10720">
    <property type="entry name" value="DUF2515"/>
    <property type="match status" value="1"/>
</dbReference>
<proteinExistence type="predicted"/>
<dbReference type="InterPro" id="IPR019658">
    <property type="entry name" value="DUF2515"/>
</dbReference>
<accession>A0A5C5QGV8</accession>
<keyword evidence="3" id="KW-1185">Reference proteome</keyword>
<dbReference type="AlphaFoldDB" id="A0A5C5QGV8"/>
<dbReference type="OrthoDB" id="143720at2"/>
<dbReference type="RefSeq" id="WP_010562508.1">
    <property type="nucleotide sequence ID" value="NZ_LT629689.1"/>
</dbReference>
<reference evidence="1 3" key="1">
    <citation type="submission" date="2016-10" db="EMBL/GenBank/DDBJ databases">
        <authorList>
            <person name="Varghese N."/>
            <person name="Submissions S."/>
        </authorList>
    </citation>
    <scope>NUCLEOTIDE SEQUENCE [LARGE SCALE GENOMIC DNA]</scope>
    <source>
        <strain evidence="1 3">DSM 17835</strain>
    </source>
</reference>